<feature type="region of interest" description="Disordered" evidence="1">
    <location>
        <begin position="98"/>
        <end position="135"/>
    </location>
</feature>
<evidence type="ECO:0000313" key="3">
    <source>
        <dbReference type="EMBL" id="KAF2000013.1"/>
    </source>
</evidence>
<feature type="region of interest" description="Disordered" evidence="1">
    <location>
        <begin position="383"/>
        <end position="462"/>
    </location>
</feature>
<organism evidence="3 4">
    <name type="scientific">Amniculicola lignicola CBS 123094</name>
    <dbReference type="NCBI Taxonomy" id="1392246"/>
    <lineage>
        <taxon>Eukaryota</taxon>
        <taxon>Fungi</taxon>
        <taxon>Dikarya</taxon>
        <taxon>Ascomycota</taxon>
        <taxon>Pezizomycotina</taxon>
        <taxon>Dothideomycetes</taxon>
        <taxon>Pleosporomycetidae</taxon>
        <taxon>Pleosporales</taxon>
        <taxon>Amniculicolaceae</taxon>
        <taxon>Amniculicola</taxon>
    </lineage>
</organism>
<name>A0A6A5WDQ2_9PLEO</name>
<reference evidence="3" key="1">
    <citation type="journal article" date="2020" name="Stud. Mycol.">
        <title>101 Dothideomycetes genomes: a test case for predicting lifestyles and emergence of pathogens.</title>
        <authorList>
            <person name="Haridas S."/>
            <person name="Albert R."/>
            <person name="Binder M."/>
            <person name="Bloem J."/>
            <person name="Labutti K."/>
            <person name="Salamov A."/>
            <person name="Andreopoulos B."/>
            <person name="Baker S."/>
            <person name="Barry K."/>
            <person name="Bills G."/>
            <person name="Bluhm B."/>
            <person name="Cannon C."/>
            <person name="Castanera R."/>
            <person name="Culley D."/>
            <person name="Daum C."/>
            <person name="Ezra D."/>
            <person name="Gonzalez J."/>
            <person name="Henrissat B."/>
            <person name="Kuo A."/>
            <person name="Liang C."/>
            <person name="Lipzen A."/>
            <person name="Lutzoni F."/>
            <person name="Magnuson J."/>
            <person name="Mondo S."/>
            <person name="Nolan M."/>
            <person name="Ohm R."/>
            <person name="Pangilinan J."/>
            <person name="Park H.-J."/>
            <person name="Ramirez L."/>
            <person name="Alfaro M."/>
            <person name="Sun H."/>
            <person name="Tritt A."/>
            <person name="Yoshinaga Y."/>
            <person name="Zwiers L.-H."/>
            <person name="Turgeon B."/>
            <person name="Goodwin S."/>
            <person name="Spatafora J."/>
            <person name="Crous P."/>
            <person name="Grigoriev I."/>
        </authorList>
    </citation>
    <scope>NUCLEOTIDE SEQUENCE</scope>
    <source>
        <strain evidence="3">CBS 123094</strain>
    </source>
</reference>
<dbReference type="Proteomes" id="UP000799779">
    <property type="component" value="Unassembled WGS sequence"/>
</dbReference>
<dbReference type="AlphaFoldDB" id="A0A6A5WDQ2"/>
<feature type="region of interest" description="Disordered" evidence="1">
    <location>
        <begin position="1"/>
        <end position="63"/>
    </location>
</feature>
<protein>
    <recommendedName>
        <fullName evidence="5">Ring-like domain-containing protein</fullName>
    </recommendedName>
</protein>
<keyword evidence="2" id="KW-1133">Transmembrane helix</keyword>
<gene>
    <name evidence="3" type="ORF">P154DRAFT_522803</name>
</gene>
<evidence type="ECO:0000256" key="1">
    <source>
        <dbReference type="SAM" id="MobiDB-lite"/>
    </source>
</evidence>
<feature type="region of interest" description="Disordered" evidence="1">
    <location>
        <begin position="147"/>
        <end position="175"/>
    </location>
</feature>
<feature type="transmembrane region" description="Helical" evidence="2">
    <location>
        <begin position="343"/>
        <end position="367"/>
    </location>
</feature>
<keyword evidence="4" id="KW-1185">Reference proteome</keyword>
<feature type="compositionally biased region" description="Basic and acidic residues" evidence="1">
    <location>
        <begin position="126"/>
        <end position="135"/>
    </location>
</feature>
<keyword evidence="2" id="KW-0472">Membrane</keyword>
<feature type="compositionally biased region" description="Basic and acidic residues" evidence="1">
    <location>
        <begin position="35"/>
        <end position="51"/>
    </location>
</feature>
<evidence type="ECO:0000313" key="4">
    <source>
        <dbReference type="Proteomes" id="UP000799779"/>
    </source>
</evidence>
<sequence length="462" mass="50535">MTSYFNIKKLRRQSKQTDSEELNAGEKQQISNMPRKSDTIHRKPISSHDEQPQSPVLDEEDERFLARLTALANEPEGPPPPLPERHVAIFDNGEVKEGKEAEKAVADDAAAVPLPMSPPGVTGTEDTEKGKEKKSLASYFALAQSKFKRDKSPEKKDKGKEKANMTNKDRETAADNLLSAANVTKSSTKEEAQKEQQDLSQILDDLNLSAVNNRVFSFSKESTELLDKFKLVLKDVVNGAPTAYGDIEKLFTDYDAQIKKLYGQLPPFLQSLIKSLPAKITAALGPELLAAQADKPGFDAKQASGTKSKRPKIPSLKSLISAEGAVATMLRSILSFLKLRFPAVLTGTNVLMSLAVFILLFVFWYCYKRGRDTRLENERLAAEGDEPLPSSASSFTDNGDADSLLGESSKTKEVEKPTPALIIQDGAEKPSATVQDMPSVLNLPEPTGTPLKEAPLPVPNSR</sequence>
<evidence type="ECO:0008006" key="5">
    <source>
        <dbReference type="Google" id="ProtNLM"/>
    </source>
</evidence>
<dbReference type="OrthoDB" id="5398191at2759"/>
<evidence type="ECO:0000256" key="2">
    <source>
        <dbReference type="SAM" id="Phobius"/>
    </source>
</evidence>
<proteinExistence type="predicted"/>
<keyword evidence="2" id="KW-0812">Transmembrane</keyword>
<feature type="compositionally biased region" description="Basic and acidic residues" evidence="1">
    <location>
        <begin position="150"/>
        <end position="173"/>
    </location>
</feature>
<dbReference type="EMBL" id="ML977591">
    <property type="protein sequence ID" value="KAF2000013.1"/>
    <property type="molecule type" value="Genomic_DNA"/>
</dbReference>
<accession>A0A6A5WDQ2</accession>